<accession>A0ABW5YIB9</accession>
<proteinExistence type="predicted"/>
<organism evidence="1 2">
    <name type="scientific">Flavobacterium chuncheonense</name>
    <dbReference type="NCBI Taxonomy" id="2026653"/>
    <lineage>
        <taxon>Bacteria</taxon>
        <taxon>Pseudomonadati</taxon>
        <taxon>Bacteroidota</taxon>
        <taxon>Flavobacteriia</taxon>
        <taxon>Flavobacteriales</taxon>
        <taxon>Flavobacteriaceae</taxon>
        <taxon>Flavobacterium</taxon>
    </lineage>
</organism>
<evidence type="ECO:0000313" key="2">
    <source>
        <dbReference type="Proteomes" id="UP001597534"/>
    </source>
</evidence>
<evidence type="ECO:0000313" key="1">
    <source>
        <dbReference type="EMBL" id="MFD2890715.1"/>
    </source>
</evidence>
<gene>
    <name evidence="1" type="ORF">ACFS5J_01650</name>
</gene>
<sequence length="194" mass="22996">MNLSFSQNIDGKWILTKSADTYLVPKINLFEFKDGKLISYDFEKIHFTRSYKILDHKVFVDDKFFGNIEFINEKRFTLSNRNEKGGALVDFVKLEVTKTKLSISEIERLSFINSEYKFKVAFNVELEHPFFVEATNGKSSHKMQLHEIQQTYFIFDYQGGHLDTVIPIREITDEYIEIYGFSREEPYEMKLLRI</sequence>
<keyword evidence="2" id="KW-1185">Reference proteome</keyword>
<comment type="caution">
    <text evidence="1">The sequence shown here is derived from an EMBL/GenBank/DDBJ whole genome shotgun (WGS) entry which is preliminary data.</text>
</comment>
<protein>
    <submittedName>
        <fullName evidence="1">Uncharacterized protein</fullName>
    </submittedName>
</protein>
<dbReference type="Proteomes" id="UP001597534">
    <property type="component" value="Unassembled WGS sequence"/>
</dbReference>
<dbReference type="EMBL" id="JBHUPC010000006">
    <property type="protein sequence ID" value="MFD2890715.1"/>
    <property type="molecule type" value="Genomic_DNA"/>
</dbReference>
<name>A0ABW5YIB9_9FLAO</name>
<reference evidence="2" key="1">
    <citation type="journal article" date="2019" name="Int. J. Syst. Evol. Microbiol.">
        <title>The Global Catalogue of Microorganisms (GCM) 10K type strain sequencing project: providing services to taxonomists for standard genome sequencing and annotation.</title>
        <authorList>
            <consortium name="The Broad Institute Genomics Platform"/>
            <consortium name="The Broad Institute Genome Sequencing Center for Infectious Disease"/>
            <person name="Wu L."/>
            <person name="Ma J."/>
        </authorList>
    </citation>
    <scope>NUCLEOTIDE SEQUENCE [LARGE SCALE GENOMIC DNA]</scope>
    <source>
        <strain evidence="2">KCTC 22671</strain>
    </source>
</reference>
<dbReference type="RefSeq" id="WP_379810193.1">
    <property type="nucleotide sequence ID" value="NZ_JBHUPC010000006.1"/>
</dbReference>